<dbReference type="CDD" id="cd02440">
    <property type="entry name" value="AdoMet_MTases"/>
    <property type="match status" value="1"/>
</dbReference>
<dbReference type="PANTHER" id="PTHR43648">
    <property type="entry name" value="ELECTRON TRANSFER FLAVOPROTEIN BETA SUBUNIT LYSINE METHYLTRANSFERASE"/>
    <property type="match status" value="1"/>
</dbReference>
<dbReference type="GO" id="GO:0008276">
    <property type="term" value="F:protein methyltransferase activity"/>
    <property type="evidence" value="ECO:0007669"/>
    <property type="project" value="InterPro"/>
</dbReference>
<keyword evidence="6" id="KW-0689">Ribosomal protein</keyword>
<evidence type="ECO:0000256" key="4">
    <source>
        <dbReference type="ARBA" id="ARBA00022679"/>
    </source>
</evidence>
<dbReference type="Gene3D" id="3.40.50.150">
    <property type="entry name" value="Vaccinia Virus protein VP39"/>
    <property type="match status" value="1"/>
</dbReference>
<keyword evidence="4 6" id="KW-0808">Transferase</keyword>
<keyword evidence="5" id="KW-0949">S-adenosyl-L-methionine</keyword>
<dbReference type="SUPFAM" id="SSF53335">
    <property type="entry name" value="S-adenosyl-L-methionine-dependent methyltransferases"/>
    <property type="match status" value="1"/>
</dbReference>
<gene>
    <name evidence="6" type="ORF">SAMN05421791_102274</name>
</gene>
<evidence type="ECO:0000256" key="5">
    <source>
        <dbReference type="ARBA" id="ARBA00022691"/>
    </source>
</evidence>
<evidence type="ECO:0000313" key="6">
    <source>
        <dbReference type="EMBL" id="SDG03759.1"/>
    </source>
</evidence>
<protein>
    <submittedName>
        <fullName evidence="6">Ribosomal protein L11 methyltransferase</fullName>
    </submittedName>
</protein>
<comment type="similarity">
    <text evidence="1">Belongs to the methyltransferase superfamily. PrmA family.</text>
</comment>
<dbReference type="EMBL" id="FNCK01000002">
    <property type="protein sequence ID" value="SDG03759.1"/>
    <property type="molecule type" value="Genomic_DNA"/>
</dbReference>
<evidence type="ECO:0000256" key="3">
    <source>
        <dbReference type="ARBA" id="ARBA00022603"/>
    </source>
</evidence>
<keyword evidence="7" id="KW-1185">Reference proteome</keyword>
<accession>A0A1G7R0V5</accession>
<dbReference type="InterPro" id="IPR004498">
    <property type="entry name" value="Ribosomal_PrmA_MeTrfase"/>
</dbReference>
<evidence type="ECO:0000313" key="7">
    <source>
        <dbReference type="Proteomes" id="UP000199708"/>
    </source>
</evidence>
<dbReference type="Pfam" id="PF06325">
    <property type="entry name" value="PrmA"/>
    <property type="match status" value="1"/>
</dbReference>
<sequence length="317" mass="36022">MTNWTQVTIYLQTKKPDQIDYASHLLFEWGAKGVQVINVEGYLENKENLFGEIPLEPSASDQRKKSRLVGFFDQAIDKHLFNNFLIDNLYFDFSWEQAPIVIENWQKNWMKNYHVQEISRFIKVVPVWENYLPQFVDEKIIYLDPGVAFGTGDHPTTQLGAQALEMVMRGGEKVYDVGTGSGVLALIAAALGAHKVEGYDLDPQAIAAAEKNLTYQKWEKAGYSQDEHPAICFQVNDLLKGVQDQANIIVANILPHILTDLYHDAYRLLEKDGYLILGGILAEKAQQVVASLPKAQWDIIQINYFKDWAGMIAQKKE</sequence>
<dbReference type="PANTHER" id="PTHR43648:SF1">
    <property type="entry name" value="ELECTRON TRANSFER FLAVOPROTEIN BETA SUBUNIT LYSINE METHYLTRANSFERASE"/>
    <property type="match status" value="1"/>
</dbReference>
<dbReference type="RefSeq" id="WP_090289351.1">
    <property type="nucleotide sequence ID" value="NZ_FNCK01000002.1"/>
</dbReference>
<evidence type="ECO:0000256" key="2">
    <source>
        <dbReference type="ARBA" id="ARBA00022490"/>
    </source>
</evidence>
<dbReference type="InterPro" id="IPR029063">
    <property type="entry name" value="SAM-dependent_MTases_sf"/>
</dbReference>
<dbReference type="InterPro" id="IPR050078">
    <property type="entry name" value="Ribosomal_L11_MeTrfase_PrmA"/>
</dbReference>
<dbReference type="AlphaFoldDB" id="A0A1G7R0V5"/>
<organism evidence="6 7">
    <name type="scientific">Facklamia miroungae</name>
    <dbReference type="NCBI Taxonomy" id="120956"/>
    <lineage>
        <taxon>Bacteria</taxon>
        <taxon>Bacillati</taxon>
        <taxon>Bacillota</taxon>
        <taxon>Bacilli</taxon>
        <taxon>Lactobacillales</taxon>
        <taxon>Aerococcaceae</taxon>
        <taxon>Facklamia</taxon>
    </lineage>
</organism>
<dbReference type="STRING" id="120956.SAMN05421791_102274"/>
<keyword evidence="2" id="KW-0963">Cytoplasm</keyword>
<dbReference type="GO" id="GO:0032259">
    <property type="term" value="P:methylation"/>
    <property type="evidence" value="ECO:0007669"/>
    <property type="project" value="UniProtKB-KW"/>
</dbReference>
<reference evidence="6 7" key="1">
    <citation type="submission" date="2016-10" db="EMBL/GenBank/DDBJ databases">
        <authorList>
            <person name="de Groot N.N."/>
        </authorList>
    </citation>
    <scope>NUCLEOTIDE SEQUENCE [LARGE SCALE GENOMIC DNA]</scope>
    <source>
        <strain evidence="6 7">ATCC BAA-466</strain>
    </source>
</reference>
<dbReference type="GO" id="GO:0005840">
    <property type="term" value="C:ribosome"/>
    <property type="evidence" value="ECO:0007669"/>
    <property type="project" value="UniProtKB-KW"/>
</dbReference>
<evidence type="ECO:0000256" key="1">
    <source>
        <dbReference type="ARBA" id="ARBA00009741"/>
    </source>
</evidence>
<name>A0A1G7R0V5_9LACT</name>
<keyword evidence="3 6" id="KW-0489">Methyltransferase</keyword>
<keyword evidence="6" id="KW-0687">Ribonucleoprotein</keyword>
<dbReference type="OrthoDB" id="9785995at2"/>
<dbReference type="PIRSF" id="PIRSF000401">
    <property type="entry name" value="RPL11_MTase"/>
    <property type="match status" value="1"/>
</dbReference>
<dbReference type="Proteomes" id="UP000199708">
    <property type="component" value="Unassembled WGS sequence"/>
</dbReference>
<proteinExistence type="inferred from homology"/>